<dbReference type="AlphaFoldDB" id="A0A9Q3UAW6"/>
<comment type="caution">
    <text evidence="1">The sequence shown here is derived from an EMBL/GenBank/DDBJ whole genome shotgun (WGS) entry which is preliminary data.</text>
</comment>
<dbReference type="EMBL" id="JACVHL010000002">
    <property type="protein sequence ID" value="MCC3803839.1"/>
    <property type="molecule type" value="Genomic_DNA"/>
</dbReference>
<proteinExistence type="predicted"/>
<protein>
    <submittedName>
        <fullName evidence="1">Uncharacterized protein</fullName>
    </submittedName>
</protein>
<organism evidence="1 2">
    <name type="scientific">Vibrio parahaemolyticus</name>
    <dbReference type="NCBI Taxonomy" id="670"/>
    <lineage>
        <taxon>Bacteria</taxon>
        <taxon>Pseudomonadati</taxon>
        <taxon>Pseudomonadota</taxon>
        <taxon>Gammaproteobacteria</taxon>
        <taxon>Vibrionales</taxon>
        <taxon>Vibrionaceae</taxon>
        <taxon>Vibrio</taxon>
    </lineage>
</organism>
<evidence type="ECO:0000313" key="2">
    <source>
        <dbReference type="Proteomes" id="UP000726777"/>
    </source>
</evidence>
<gene>
    <name evidence="1" type="ORF">IB292_02195</name>
</gene>
<accession>A0A9Q3UAW6</accession>
<dbReference type="RefSeq" id="WP_228085513.1">
    <property type="nucleotide sequence ID" value="NZ_JACVHL010000002.1"/>
</dbReference>
<name>A0A9Q3UAW6_VIBPH</name>
<dbReference type="Proteomes" id="UP000726777">
    <property type="component" value="Unassembled WGS sequence"/>
</dbReference>
<reference evidence="1" key="1">
    <citation type="submission" date="2020-09" db="EMBL/GenBank/DDBJ databases">
        <title>Genome sequence of Vibrio parahaemolyticus isolates.</title>
        <authorList>
            <person name="Hammerl J.A."/>
            <person name="Strauch E."/>
        </authorList>
    </citation>
    <scope>NUCLEOTIDE SEQUENCE</scope>
    <source>
        <strain evidence="1">17-VB00146</strain>
    </source>
</reference>
<sequence length="90" mass="9964">MTNNLKSKSYQQGNTLKPVKVYYPDTNLREAALLDEDNKLVGLEPGKVYHPAGGTLATNQIADSDPALVVGSQYWQIDCRHCHGNIYMLA</sequence>
<evidence type="ECO:0000313" key="1">
    <source>
        <dbReference type="EMBL" id="MCC3803839.1"/>
    </source>
</evidence>